<evidence type="ECO:0000313" key="1">
    <source>
        <dbReference type="EMBL" id="PWJ29508.1"/>
    </source>
</evidence>
<dbReference type="RefSeq" id="WP_109731348.1">
    <property type="nucleotide sequence ID" value="NZ_BAAACK010000026.1"/>
</dbReference>
<dbReference type="Proteomes" id="UP000245845">
    <property type="component" value="Unassembled WGS sequence"/>
</dbReference>
<evidence type="ECO:0000313" key="2">
    <source>
        <dbReference type="Proteomes" id="UP000245845"/>
    </source>
</evidence>
<proteinExistence type="predicted"/>
<gene>
    <name evidence="1" type="ORF">A8806_106247</name>
</gene>
<reference evidence="1 2" key="1">
    <citation type="submission" date="2018-05" db="EMBL/GenBank/DDBJ databases">
        <title>The Hungate 1000. A catalogue of reference genomes from the rumen microbiome.</title>
        <authorList>
            <person name="Kelly W."/>
        </authorList>
    </citation>
    <scope>NUCLEOTIDE SEQUENCE [LARGE SCALE GENOMIC DNA]</scope>
    <source>
        <strain evidence="1 2">NLAE-zl-C242</strain>
    </source>
</reference>
<dbReference type="EMBL" id="QGDL01000006">
    <property type="protein sequence ID" value="PWJ29508.1"/>
    <property type="molecule type" value="Genomic_DNA"/>
</dbReference>
<protein>
    <submittedName>
        <fullName evidence="1">Uncharacterized protein</fullName>
    </submittedName>
</protein>
<name>A0A2Y9BER6_9FIRM</name>
<comment type="caution">
    <text evidence="1">The sequence shown here is derived from an EMBL/GenBank/DDBJ whole genome shotgun (WGS) entry which is preliminary data.</text>
</comment>
<dbReference type="AlphaFoldDB" id="A0A2Y9BER6"/>
<organism evidence="1 2">
    <name type="scientific">Faecalicatena orotica</name>
    <dbReference type="NCBI Taxonomy" id="1544"/>
    <lineage>
        <taxon>Bacteria</taxon>
        <taxon>Bacillati</taxon>
        <taxon>Bacillota</taxon>
        <taxon>Clostridia</taxon>
        <taxon>Lachnospirales</taxon>
        <taxon>Lachnospiraceae</taxon>
        <taxon>Faecalicatena</taxon>
    </lineage>
</organism>
<keyword evidence="2" id="KW-1185">Reference proteome</keyword>
<accession>A0A2Y9BER6</accession>
<sequence length="155" mass="17846">MSAKTIMMKRGKNDFFPSEQTFDVITNDIGLKQVRINGNCFIVPQPVATFIDNMFDVVSDLEEQLDKQALLRKEDLMKKSVSIAAGLMGGNERRIRGKNLLKKDFHDSSDEGYQEFYTDVIKRIQNSIEDIWTPKERGETVEKVEISPNNAKWRD</sequence>